<keyword evidence="7" id="KW-0677">Repeat</keyword>
<keyword evidence="10" id="KW-1015">Disulfide bond</keyword>
<dbReference type="EnsemblMetazoa" id="G13977.1">
    <property type="protein sequence ID" value="G13977.1:cds"/>
    <property type="gene ID" value="G13977"/>
</dbReference>
<protein>
    <recommendedName>
        <fullName evidence="16">Sema domain-containing protein</fullName>
    </recommendedName>
</protein>
<dbReference type="FunFam" id="2.60.40.10:FF:000728">
    <property type="entry name" value="Plexin D1"/>
    <property type="match status" value="1"/>
</dbReference>
<dbReference type="SUPFAM" id="SSF103575">
    <property type="entry name" value="Plexin repeat"/>
    <property type="match status" value="1"/>
</dbReference>
<proteinExistence type="inferred from homology"/>
<evidence type="ECO:0000256" key="15">
    <source>
        <dbReference type="SAM" id="Phobius"/>
    </source>
</evidence>
<dbReference type="SMART" id="SM00630">
    <property type="entry name" value="Sema"/>
    <property type="match status" value="1"/>
</dbReference>
<evidence type="ECO:0000256" key="14">
    <source>
        <dbReference type="SAM" id="MobiDB-lite"/>
    </source>
</evidence>
<feature type="domain" description="Sema" evidence="16">
    <location>
        <begin position="46"/>
        <end position="521"/>
    </location>
</feature>
<dbReference type="GO" id="GO:0030334">
    <property type="term" value="P:regulation of cell migration"/>
    <property type="evidence" value="ECO:0007669"/>
    <property type="project" value="TreeGrafter"/>
</dbReference>
<dbReference type="InterPro" id="IPR001627">
    <property type="entry name" value="Semap_dom"/>
</dbReference>
<dbReference type="InterPro" id="IPR015943">
    <property type="entry name" value="WD40/YVTN_repeat-like_dom_sf"/>
</dbReference>
<evidence type="ECO:0000256" key="10">
    <source>
        <dbReference type="ARBA" id="ARBA00023157"/>
    </source>
</evidence>
<dbReference type="GO" id="GO:0009653">
    <property type="term" value="P:anatomical structure morphogenesis"/>
    <property type="evidence" value="ECO:0007669"/>
    <property type="project" value="UniProtKB-ARBA"/>
</dbReference>
<dbReference type="GO" id="GO:0005886">
    <property type="term" value="C:plasma membrane"/>
    <property type="evidence" value="ECO:0007669"/>
    <property type="project" value="UniProtKB-SubCell"/>
</dbReference>
<dbReference type="PANTHER" id="PTHR22625:SF70">
    <property type="entry name" value="PLEXIN A, ISOFORM A"/>
    <property type="match status" value="1"/>
</dbReference>
<dbReference type="SUPFAM" id="SSF57184">
    <property type="entry name" value="Growth factor receptor domain"/>
    <property type="match status" value="1"/>
</dbReference>
<dbReference type="GO" id="GO:0017154">
    <property type="term" value="F:semaphorin receptor activity"/>
    <property type="evidence" value="ECO:0007669"/>
    <property type="project" value="InterPro"/>
</dbReference>
<dbReference type="PROSITE" id="PS51004">
    <property type="entry name" value="SEMA"/>
    <property type="match status" value="1"/>
</dbReference>
<keyword evidence="6" id="KW-0732">Signal</keyword>
<name>A0A8W8IFE3_MAGGI</name>
<dbReference type="GO" id="GO:0120025">
    <property type="term" value="C:plasma membrane bounded cell projection"/>
    <property type="evidence" value="ECO:0007669"/>
    <property type="project" value="UniProtKB-ARBA"/>
</dbReference>
<dbReference type="SUPFAM" id="SSF101912">
    <property type="entry name" value="Sema domain"/>
    <property type="match status" value="1"/>
</dbReference>
<keyword evidence="11" id="KW-0675">Receptor</keyword>
<dbReference type="InterPro" id="IPR009030">
    <property type="entry name" value="Growth_fac_rcpt_cys_sf"/>
</dbReference>
<dbReference type="SMART" id="SM00429">
    <property type="entry name" value="IPT"/>
    <property type="match status" value="2"/>
</dbReference>
<dbReference type="InterPro" id="IPR036352">
    <property type="entry name" value="Semap_dom_sf"/>
</dbReference>
<feature type="region of interest" description="Disordered" evidence="14">
    <location>
        <begin position="1293"/>
        <end position="1315"/>
    </location>
</feature>
<dbReference type="InterPro" id="IPR031148">
    <property type="entry name" value="Plexin"/>
</dbReference>
<comment type="similarity">
    <text evidence="2">Belongs to the plexin family.</text>
</comment>
<dbReference type="Pfam" id="PF01403">
    <property type="entry name" value="Sema"/>
    <property type="match status" value="1"/>
</dbReference>
<dbReference type="InterPro" id="IPR016201">
    <property type="entry name" value="PSI"/>
</dbReference>
<dbReference type="InterPro" id="IPR013783">
    <property type="entry name" value="Ig-like_fold"/>
</dbReference>
<evidence type="ECO:0000256" key="7">
    <source>
        <dbReference type="ARBA" id="ARBA00022737"/>
    </source>
</evidence>
<feature type="transmembrane region" description="Helical" evidence="15">
    <location>
        <begin position="30"/>
        <end position="50"/>
    </location>
</feature>
<evidence type="ECO:0000256" key="1">
    <source>
        <dbReference type="ARBA" id="ARBA00004251"/>
    </source>
</evidence>
<dbReference type="SUPFAM" id="SSF81296">
    <property type="entry name" value="E set domains"/>
    <property type="match status" value="2"/>
</dbReference>
<dbReference type="Pfam" id="PF18020">
    <property type="entry name" value="TIG_2"/>
    <property type="match status" value="1"/>
</dbReference>
<evidence type="ECO:0000259" key="16">
    <source>
        <dbReference type="PROSITE" id="PS51004"/>
    </source>
</evidence>
<dbReference type="InterPro" id="IPR002909">
    <property type="entry name" value="IPT_dom"/>
</dbReference>
<dbReference type="InterPro" id="IPR041362">
    <property type="entry name" value="TIG2_plexin"/>
</dbReference>
<dbReference type="Gene3D" id="2.60.40.10">
    <property type="entry name" value="Immunoglobulins"/>
    <property type="match status" value="4"/>
</dbReference>
<dbReference type="GO" id="GO:0048731">
    <property type="term" value="P:system development"/>
    <property type="evidence" value="ECO:0007669"/>
    <property type="project" value="UniProtKB-ARBA"/>
</dbReference>
<evidence type="ECO:0000256" key="8">
    <source>
        <dbReference type="ARBA" id="ARBA00022989"/>
    </source>
</evidence>
<dbReference type="InterPro" id="IPR002165">
    <property type="entry name" value="Plexin_repeat"/>
</dbReference>
<evidence type="ECO:0000313" key="17">
    <source>
        <dbReference type="EnsemblMetazoa" id="G13977.1:cds"/>
    </source>
</evidence>
<sequence length="1315" mass="147679">MSHPVQFYIIQDLQCYNHRLMPCAPFEMNVVNYLTVLQVVVLIVFNYALYASATPITKELPNPHPEYELTTMSKYGSLTIILGGTNYLYRVLMKNLEKEVETNIGPRLDNPYCYNLENDQCKKKLYNSYIKVLLINNNKRLQQDEIIICTSLFQGSCGKRNVTTLELLPGYSDTSGHREPVVANNKSATTVAFLAPGPSIDGTTPSTVMYVGASWANTGLRGIRGLVPAFSSRRTENFSFTSVAIVTKSYTMVDDIARDSFPIRYIYGFTSGNFSYMGTIQKPSVSVENYVSKITRVCLFDRYFNSYAEAELNCEFNGKTYNLLQTAKVSKPGRHLAAALGISVNDDVLFGMFGYGYPNDPINSNKESAMCIYPIWKIKQVFTLNTKTCFKGTGRTGPEHITSPRKCQSTPFDIDNEYCGKYDFNTPINGPELIKASRTININTTASSLIVTTTHSGYTVAFIGTRTGHIKKVSIESSAIATEYDDITVDPGFPILKDMIFDEDNRYLYVLSPNKLVKIVVQNCNQYTTCEECKGANDPYCGWCSMENKCSLAEECSDYGSALNWMAYNGKTCTKITQVYPDKIQKDRRTTTISLNISNLPTFIGSYKCAFHGNGKTIKTEANRTTPFLVKCDTPVHNELPSFPIGADYITMRLSVVIMEFDFVSANFTFFDCKVHTSCFSCTSSLFNCTWCIKTHLCTHYPVMDCSNYDDFIAGKNSKGITVPHVSGPYTCPSIYPSNHLVPSGTEKIISLSIKNLKPYQKPIRCAFEFNSQTDNKGELASIVDMGMTMIIKCNQTRFSYPGDSENYTVPLKIYWDDQDPKQLDNPFNVQVIMYKCDKMASSCGECLTQNEAYSCGWCNTSNQCSLESSCTTRNGWFPNTKICPNPTITRIYPLFGPKKGGTLLTIEGIDLGKFYENVVSNVDIDVAGCQCAPIRKEFVISKRIVCKTGRYYGQEEKKSEHVYVTVALNRTAKSKEMFTYVDPEITDIIPKQGPKSGGTKVTILGNYLNAGTRRRTFFGNETFECNLIEEITFSSNVTCVTAPSNRSFTTESLYMDFDNQQIKSHFTYRYVEDPIVTYVNRLASFVSGGLSVLVSGEGFNSINTSLPKMVFYRTDLNQTVTAYYGECLVLNDVTMECITPQVEPSMVTNRLDASDKGIVAFGFVIDNVKNIRNFSETYGEFFQIFEDPEINVFPNDKTKVYQQTSNEYLTISGTNLDQIRLKVDDVVIKIGKSECYVTSTGRQLTCLPPKEQPIPVKSRLYPEVEVTIGKNLKFFLGFLKYKETYIVPPVERKTRSRETQAGDKSNSVEGKQSI</sequence>
<keyword evidence="18" id="KW-1185">Reference proteome</keyword>
<comment type="subcellular location">
    <subcellularLocation>
        <location evidence="1">Cell membrane</location>
        <topology evidence="1">Single-pass type I membrane protein</topology>
    </subcellularLocation>
</comment>
<dbReference type="InterPro" id="IPR014756">
    <property type="entry name" value="Ig_E-set"/>
</dbReference>
<dbReference type="PANTHER" id="PTHR22625">
    <property type="entry name" value="PLEXIN"/>
    <property type="match status" value="1"/>
</dbReference>
<dbReference type="InterPro" id="IPR041019">
    <property type="entry name" value="TIG1_plexin"/>
</dbReference>
<keyword evidence="9 15" id="KW-0472">Membrane</keyword>
<keyword evidence="5 15" id="KW-0812">Transmembrane</keyword>
<evidence type="ECO:0000256" key="4">
    <source>
        <dbReference type="ARBA" id="ARBA00022475"/>
    </source>
</evidence>
<organism evidence="17 18">
    <name type="scientific">Magallana gigas</name>
    <name type="common">Pacific oyster</name>
    <name type="synonym">Crassostrea gigas</name>
    <dbReference type="NCBI Taxonomy" id="29159"/>
    <lineage>
        <taxon>Eukaryota</taxon>
        <taxon>Metazoa</taxon>
        <taxon>Spiralia</taxon>
        <taxon>Lophotrochozoa</taxon>
        <taxon>Mollusca</taxon>
        <taxon>Bivalvia</taxon>
        <taxon>Autobranchia</taxon>
        <taxon>Pteriomorphia</taxon>
        <taxon>Ostreida</taxon>
        <taxon>Ostreoidea</taxon>
        <taxon>Ostreidae</taxon>
        <taxon>Magallana</taxon>
    </lineage>
</organism>
<keyword evidence="8 15" id="KW-1133">Transmembrane helix</keyword>
<dbReference type="Pfam" id="PF01437">
    <property type="entry name" value="PSI"/>
    <property type="match status" value="2"/>
</dbReference>
<evidence type="ECO:0000256" key="6">
    <source>
        <dbReference type="ARBA" id="ARBA00022729"/>
    </source>
</evidence>
<accession>A0A8W8IFE3</accession>
<keyword evidence="3" id="KW-0217">Developmental protein</keyword>
<keyword evidence="12" id="KW-0325">Glycoprotein</keyword>
<evidence type="ECO:0000256" key="2">
    <source>
        <dbReference type="ARBA" id="ARBA00010297"/>
    </source>
</evidence>
<feature type="compositionally biased region" description="Polar residues" evidence="14">
    <location>
        <begin position="1303"/>
        <end position="1315"/>
    </location>
</feature>
<dbReference type="CDD" id="cd11236">
    <property type="entry name" value="Sema_plexin_like"/>
    <property type="match status" value="1"/>
</dbReference>
<evidence type="ECO:0000256" key="3">
    <source>
        <dbReference type="ARBA" id="ARBA00022473"/>
    </source>
</evidence>
<evidence type="ECO:0000256" key="9">
    <source>
        <dbReference type="ARBA" id="ARBA00023136"/>
    </source>
</evidence>
<dbReference type="GO" id="GO:0002116">
    <property type="term" value="C:semaphorin receptor complex"/>
    <property type="evidence" value="ECO:0007669"/>
    <property type="project" value="TreeGrafter"/>
</dbReference>
<dbReference type="Pfam" id="PF17960">
    <property type="entry name" value="TIG_plexin"/>
    <property type="match status" value="1"/>
</dbReference>
<dbReference type="Gene3D" id="2.130.10.10">
    <property type="entry name" value="YVTN repeat-like/Quinoprotein amine dehydrogenase"/>
    <property type="match status" value="1"/>
</dbReference>
<keyword evidence="4" id="KW-1003">Cell membrane</keyword>
<dbReference type="Proteomes" id="UP000005408">
    <property type="component" value="Unassembled WGS sequence"/>
</dbReference>
<comment type="caution">
    <text evidence="13">Lacks conserved residue(s) required for the propagation of feature annotation.</text>
</comment>
<dbReference type="Pfam" id="PF01833">
    <property type="entry name" value="TIG"/>
    <property type="match status" value="2"/>
</dbReference>
<evidence type="ECO:0000256" key="13">
    <source>
        <dbReference type="PROSITE-ProRule" id="PRU00352"/>
    </source>
</evidence>
<dbReference type="SMART" id="SM00423">
    <property type="entry name" value="PSI"/>
    <property type="match status" value="3"/>
</dbReference>
<feature type="compositionally biased region" description="Basic and acidic residues" evidence="14">
    <location>
        <begin position="1293"/>
        <end position="1302"/>
    </location>
</feature>
<evidence type="ECO:0000256" key="12">
    <source>
        <dbReference type="ARBA" id="ARBA00023180"/>
    </source>
</evidence>
<reference evidence="17" key="1">
    <citation type="submission" date="2022-08" db="UniProtKB">
        <authorList>
            <consortium name="EnsemblMetazoa"/>
        </authorList>
    </citation>
    <scope>IDENTIFICATION</scope>
    <source>
        <strain evidence="17">05x7-T-G4-1.051#20</strain>
    </source>
</reference>
<evidence type="ECO:0000256" key="5">
    <source>
        <dbReference type="ARBA" id="ARBA00022692"/>
    </source>
</evidence>
<evidence type="ECO:0000256" key="11">
    <source>
        <dbReference type="ARBA" id="ARBA00023170"/>
    </source>
</evidence>
<evidence type="ECO:0000313" key="18">
    <source>
        <dbReference type="Proteomes" id="UP000005408"/>
    </source>
</evidence>